<dbReference type="InterPro" id="IPR036597">
    <property type="entry name" value="Fido-like_dom_sf"/>
</dbReference>
<sequence length="261" mass="29343">MDSNEKLAQFIVSLGGLNEYKSSVAQTKKALEVESTQPLIQNNNDAAIFQDAVKGINAIKQVGFSVDGIIAVNKQFDTPNEEQPTLPGHLRNAYYNEDDRIAVVTTTGSNQGYFPSEIITRQDLQDIVSEFENSDQSEKDAWRLFAKLSKLQPFQDGNKRTALIAANAAMGRLESQEYLFIPINAIDKLNFTAALMSFYVASSSEEEEKFLSRMLEVVPSAREVAHFVHQTENPTKDIKNIKTYKIKTEIREKNKNNTNQL</sequence>
<dbReference type="SUPFAM" id="SSF140931">
    <property type="entry name" value="Fic-like"/>
    <property type="match status" value="1"/>
</dbReference>
<dbReference type="Proteomes" id="UP000475928">
    <property type="component" value="Unassembled WGS sequence"/>
</dbReference>
<keyword evidence="3" id="KW-1185">Reference proteome</keyword>
<evidence type="ECO:0000313" key="2">
    <source>
        <dbReference type="EMBL" id="GFH41431.1"/>
    </source>
</evidence>
<dbReference type="AlphaFoldDB" id="A0A6A0BAE6"/>
<dbReference type="InterPro" id="IPR003812">
    <property type="entry name" value="Fido"/>
</dbReference>
<gene>
    <name evidence="2" type="ORF">Hs20B_18290</name>
</gene>
<proteinExistence type="predicted"/>
<accession>A0A6A0BAE6</accession>
<dbReference type="Pfam" id="PF02661">
    <property type="entry name" value="Fic"/>
    <property type="match status" value="1"/>
</dbReference>
<reference evidence="2 3" key="1">
    <citation type="submission" date="2020-02" db="EMBL/GenBank/DDBJ databases">
        <title>Draft genome sequence of Lactococcus sp. Hs20B0-1.</title>
        <authorList>
            <person name="Noda S."/>
            <person name="Yuki M."/>
            <person name="Ohkuma M."/>
        </authorList>
    </citation>
    <scope>NUCLEOTIDE SEQUENCE [LARGE SCALE GENOMIC DNA]</scope>
    <source>
        <strain evidence="2 3">Hs20B0-1</strain>
    </source>
</reference>
<evidence type="ECO:0000259" key="1">
    <source>
        <dbReference type="PROSITE" id="PS51459"/>
    </source>
</evidence>
<evidence type="ECO:0000313" key="3">
    <source>
        <dbReference type="Proteomes" id="UP000475928"/>
    </source>
</evidence>
<dbReference type="RefSeq" id="WP_172357924.1">
    <property type="nucleotide sequence ID" value="NZ_BLLH01000016.1"/>
</dbReference>
<protein>
    <recommendedName>
        <fullName evidence="1">Fido domain-containing protein</fullName>
    </recommendedName>
</protein>
<comment type="caution">
    <text evidence="2">The sequence shown here is derived from an EMBL/GenBank/DDBJ whole genome shotgun (WGS) entry which is preliminary data.</text>
</comment>
<dbReference type="Gene3D" id="1.10.3290.10">
    <property type="entry name" value="Fido-like domain"/>
    <property type="match status" value="1"/>
</dbReference>
<organism evidence="2 3">
    <name type="scientific">Pseudolactococcus insecticola</name>
    <dbReference type="NCBI Taxonomy" id="2709158"/>
    <lineage>
        <taxon>Bacteria</taxon>
        <taxon>Bacillati</taxon>
        <taxon>Bacillota</taxon>
        <taxon>Bacilli</taxon>
        <taxon>Lactobacillales</taxon>
        <taxon>Streptococcaceae</taxon>
        <taxon>Pseudolactococcus</taxon>
    </lineage>
</organism>
<feature type="domain" description="Fido" evidence="1">
    <location>
        <begin position="64"/>
        <end position="213"/>
    </location>
</feature>
<name>A0A6A0BAE6_9LACT</name>
<dbReference type="PROSITE" id="PS51459">
    <property type="entry name" value="FIDO"/>
    <property type="match status" value="1"/>
</dbReference>
<dbReference type="EMBL" id="BLLH01000016">
    <property type="protein sequence ID" value="GFH41431.1"/>
    <property type="molecule type" value="Genomic_DNA"/>
</dbReference>